<dbReference type="CDD" id="cd03405">
    <property type="entry name" value="SPFH_HflC"/>
    <property type="match status" value="1"/>
</dbReference>
<keyword evidence="9" id="KW-0378">Hydrolase</keyword>
<dbReference type="Pfam" id="PF01145">
    <property type="entry name" value="Band_7"/>
    <property type="match status" value="1"/>
</dbReference>
<keyword evidence="10" id="KW-1185">Reference proteome</keyword>
<evidence type="ECO:0000256" key="7">
    <source>
        <dbReference type="SAM" id="Phobius"/>
    </source>
</evidence>
<feature type="domain" description="Band 7" evidence="8">
    <location>
        <begin position="23"/>
        <end position="185"/>
    </location>
</feature>
<dbReference type="GO" id="GO:0008233">
    <property type="term" value="F:peptidase activity"/>
    <property type="evidence" value="ECO:0007669"/>
    <property type="project" value="UniProtKB-KW"/>
</dbReference>
<evidence type="ECO:0000256" key="1">
    <source>
        <dbReference type="ARBA" id="ARBA00004370"/>
    </source>
</evidence>
<evidence type="ECO:0000259" key="8">
    <source>
        <dbReference type="SMART" id="SM00244"/>
    </source>
</evidence>
<dbReference type="Gene3D" id="3.30.479.30">
    <property type="entry name" value="Band 7 domain"/>
    <property type="match status" value="1"/>
</dbReference>
<comment type="similarity">
    <text evidence="2 6">Belongs to the band 7/mec-2 family. HflC subfamily.</text>
</comment>
<keyword evidence="4 7" id="KW-1133">Transmembrane helix</keyword>
<comment type="function">
    <text evidence="6">HflC and HflK could regulate a protease.</text>
</comment>
<evidence type="ECO:0000313" key="9">
    <source>
        <dbReference type="EMBL" id="MCF4141879.1"/>
    </source>
</evidence>
<reference evidence="9 10" key="1">
    <citation type="submission" date="2022-01" db="EMBL/GenBank/DDBJ databases">
        <title>Dethiosulfovibrio faecalis sp. nov., a novel proteolytic, non-sulfur-reducing bacterium isolated from a marine aquaculture solid waste bioreactor.</title>
        <authorList>
            <person name="Grabowski S."/>
            <person name="Apolinario E."/>
            <person name="Schneider N."/>
            <person name="Marshall C.W."/>
            <person name="Sowers K.R."/>
        </authorList>
    </citation>
    <scope>NUCLEOTIDE SEQUENCE [LARGE SCALE GENOMIC DNA]</scope>
    <source>
        <strain evidence="9 10">DSM 12537</strain>
    </source>
</reference>
<keyword evidence="3 7" id="KW-0812">Transmembrane</keyword>
<dbReference type="PIRSF" id="PIRSF005651">
    <property type="entry name" value="HflC"/>
    <property type="match status" value="1"/>
</dbReference>
<proteinExistence type="inferred from homology"/>
<dbReference type="SUPFAM" id="SSF117892">
    <property type="entry name" value="Band 7/SPFH domain"/>
    <property type="match status" value="1"/>
</dbReference>
<dbReference type="InterPro" id="IPR001972">
    <property type="entry name" value="Stomatin_HflK_fam"/>
</dbReference>
<dbReference type="InterPro" id="IPR036013">
    <property type="entry name" value="Band_7/SPFH_dom_sf"/>
</dbReference>
<comment type="subcellular location">
    <subcellularLocation>
        <location evidence="1">Membrane</location>
    </subcellularLocation>
</comment>
<evidence type="ECO:0000256" key="4">
    <source>
        <dbReference type="ARBA" id="ARBA00022989"/>
    </source>
</evidence>
<dbReference type="RefSeq" id="WP_236098641.1">
    <property type="nucleotide sequence ID" value="NZ_JAKGUD010000003.1"/>
</dbReference>
<keyword evidence="9" id="KW-0645">Protease</keyword>
<feature type="transmembrane region" description="Helical" evidence="7">
    <location>
        <begin position="7"/>
        <end position="28"/>
    </location>
</feature>
<sequence length="285" mass="32451">MTKQLKAVSIIGVMLLLMLVLYGSFYVVRQDEQVVILRLGEIVSTRREPGIAFKVPVFDTVVKYTKRLIEYDAHPVSVVMADKKNLIFDSIAVFQITDPATFRKRVRTISAVQQRLDDSVYAAVRAVAGQVTFDEILYLKREEAEAQALRIAAEESEKYGVTIRTVEFKRLFLPQENEEAVYRSMEAERNRMSAQLRSEGKAEAMKLRSAADRNRVEVLASAMKEAEQIKGEGDMKAQKLLSNANRAVKGLYPFMKRLEFYREVLPGRNVIVESEEGIFEGMDRP</sequence>
<comment type="caution">
    <text evidence="9">The sequence shown here is derived from an EMBL/GenBank/DDBJ whole genome shotgun (WGS) entry which is preliminary data.</text>
</comment>
<dbReference type="Proteomes" id="UP001200430">
    <property type="component" value="Unassembled WGS sequence"/>
</dbReference>
<dbReference type="PANTHER" id="PTHR42911">
    <property type="entry name" value="MODULATOR OF FTSH PROTEASE HFLC"/>
    <property type="match status" value="1"/>
</dbReference>
<evidence type="ECO:0000313" key="10">
    <source>
        <dbReference type="Proteomes" id="UP001200430"/>
    </source>
</evidence>
<gene>
    <name evidence="9" type="ORF">L2W38_03495</name>
</gene>
<dbReference type="EMBL" id="JAKGUD010000003">
    <property type="protein sequence ID" value="MCF4141879.1"/>
    <property type="molecule type" value="Genomic_DNA"/>
</dbReference>
<accession>A0ABS9EMD3</accession>
<name>A0ABS9EMD3_9BACT</name>
<evidence type="ECO:0000256" key="5">
    <source>
        <dbReference type="ARBA" id="ARBA00023136"/>
    </source>
</evidence>
<keyword evidence="5 7" id="KW-0472">Membrane</keyword>
<dbReference type="SMART" id="SM00244">
    <property type="entry name" value="PHB"/>
    <property type="match status" value="1"/>
</dbReference>
<dbReference type="GO" id="GO:0006508">
    <property type="term" value="P:proteolysis"/>
    <property type="evidence" value="ECO:0007669"/>
    <property type="project" value="UniProtKB-KW"/>
</dbReference>
<protein>
    <recommendedName>
        <fullName evidence="6">Protein HflC</fullName>
    </recommendedName>
</protein>
<organism evidence="9 10">
    <name type="scientific">Dethiosulfovibrio marinus</name>
    <dbReference type="NCBI Taxonomy" id="133532"/>
    <lineage>
        <taxon>Bacteria</taxon>
        <taxon>Thermotogati</taxon>
        <taxon>Synergistota</taxon>
        <taxon>Synergistia</taxon>
        <taxon>Synergistales</taxon>
        <taxon>Dethiosulfovibrionaceae</taxon>
        <taxon>Dethiosulfovibrio</taxon>
    </lineage>
</organism>
<evidence type="ECO:0000256" key="3">
    <source>
        <dbReference type="ARBA" id="ARBA00022692"/>
    </source>
</evidence>
<evidence type="ECO:0000256" key="2">
    <source>
        <dbReference type="ARBA" id="ARBA00007862"/>
    </source>
</evidence>
<dbReference type="InterPro" id="IPR010200">
    <property type="entry name" value="HflC"/>
</dbReference>
<dbReference type="PANTHER" id="PTHR42911:SF1">
    <property type="entry name" value="MODULATOR OF FTSH PROTEASE HFLC"/>
    <property type="match status" value="1"/>
</dbReference>
<dbReference type="InterPro" id="IPR001107">
    <property type="entry name" value="Band_7"/>
</dbReference>
<evidence type="ECO:0000256" key="6">
    <source>
        <dbReference type="PIRNR" id="PIRNR005651"/>
    </source>
</evidence>
<dbReference type="PRINTS" id="PR00721">
    <property type="entry name" value="STOMATIN"/>
</dbReference>